<evidence type="ECO:0000313" key="11">
    <source>
        <dbReference type="EMBL" id="CAH2355376.1"/>
    </source>
</evidence>
<proteinExistence type="inferred from homology"/>
<evidence type="ECO:0000256" key="7">
    <source>
        <dbReference type="ARBA" id="ARBA00031257"/>
    </source>
</evidence>
<evidence type="ECO:0000256" key="1">
    <source>
        <dbReference type="ARBA" id="ARBA00004123"/>
    </source>
</evidence>
<dbReference type="EMBL" id="CAKXYY010000025">
    <property type="protein sequence ID" value="CAH2355376.1"/>
    <property type="molecule type" value="Genomic_DNA"/>
</dbReference>
<keyword evidence="9" id="KW-0175">Coiled coil</keyword>
<comment type="caution">
    <text evidence="11">The sequence shown here is derived from an EMBL/GenBank/DDBJ whole genome shotgun (WGS) entry which is preliminary data.</text>
</comment>
<feature type="region of interest" description="Disordered" evidence="10">
    <location>
        <begin position="266"/>
        <end position="332"/>
    </location>
</feature>
<feature type="compositionally biased region" description="Basic residues" evidence="10">
    <location>
        <begin position="294"/>
        <end position="306"/>
    </location>
</feature>
<evidence type="ECO:0000256" key="9">
    <source>
        <dbReference type="SAM" id="Coils"/>
    </source>
</evidence>
<comment type="subcellular location">
    <subcellularLocation>
        <location evidence="1 8">Nucleus</location>
    </subcellularLocation>
</comment>
<keyword evidence="6 8" id="KW-0539">Nucleus</keyword>
<protein>
    <recommendedName>
        <fullName evidence="3 8">Mediator of RNA polymerase II transcription subunit 4</fullName>
    </recommendedName>
    <alternativeName>
        <fullName evidence="7 8">Mediator complex subunit 4</fullName>
    </alternativeName>
</protein>
<comment type="subunit">
    <text evidence="8">Component of the Mediator complex.</text>
</comment>
<sequence length="332" mass="36963">MLPHRKSDQAFLSVPVSRVASSQRLNQLSSPQASGIGSPNAYASIPTTPVPYVSSSLNPTRNQPVISGSASTSSNNKNTFQTAEEAKRFEKLPIVEKLGSFERALTLLSQDITSYRENDDRIQSTVKELIDLNDSIYSDISQLDVHQKLGGQIKVLEEEKKRLDTTSRDTLKQLIEYRNELKKLPLLPTNKRSKRAGTDNKDAQLVDIKEILKYAMKLSKFTKIPPSAVDLPQQAHPNNYIWPAEDALRRGMLAISSLRPDELISAELGEEEKASTETTNEPAAMEDVENVHSKAARSPHQHRASHHSAPVAKEEPKDLDVDLFDPDDDFSD</sequence>
<dbReference type="GO" id="GO:0006357">
    <property type="term" value="P:regulation of transcription by RNA polymerase II"/>
    <property type="evidence" value="ECO:0007669"/>
    <property type="project" value="InterPro"/>
</dbReference>
<evidence type="ECO:0000256" key="8">
    <source>
        <dbReference type="RuleBase" id="RU364141"/>
    </source>
</evidence>
<dbReference type="InterPro" id="IPR019258">
    <property type="entry name" value="Mediator_Med4"/>
</dbReference>
<name>A0A9P0QTI7_9ASCO</name>
<accession>A0A9P0QTI7</accession>
<comment type="similarity">
    <text evidence="2 8">Belongs to the Mediator complex subunit 4 family.</text>
</comment>
<dbReference type="GO" id="GO:0016592">
    <property type="term" value="C:mediator complex"/>
    <property type="evidence" value="ECO:0007669"/>
    <property type="project" value="InterPro"/>
</dbReference>
<feature type="compositionally biased region" description="Acidic residues" evidence="10">
    <location>
        <begin position="321"/>
        <end position="332"/>
    </location>
</feature>
<reference evidence="11" key="1">
    <citation type="submission" date="2022-03" db="EMBL/GenBank/DDBJ databases">
        <authorList>
            <person name="Legras J.-L."/>
            <person name="Devillers H."/>
            <person name="Grondin C."/>
        </authorList>
    </citation>
    <scope>NUCLEOTIDE SEQUENCE</scope>
    <source>
        <strain evidence="11">CLIB 1423</strain>
    </source>
</reference>
<dbReference type="Pfam" id="PF10018">
    <property type="entry name" value="Med4"/>
    <property type="match status" value="1"/>
</dbReference>
<evidence type="ECO:0000256" key="3">
    <source>
        <dbReference type="ARBA" id="ARBA00020629"/>
    </source>
</evidence>
<evidence type="ECO:0000256" key="6">
    <source>
        <dbReference type="ARBA" id="ARBA00023242"/>
    </source>
</evidence>
<feature type="region of interest" description="Disordered" evidence="10">
    <location>
        <begin position="19"/>
        <end position="40"/>
    </location>
</feature>
<keyword evidence="12" id="KW-1185">Reference proteome</keyword>
<dbReference type="AlphaFoldDB" id="A0A9P0QTI7"/>
<keyword evidence="4 8" id="KW-0805">Transcription regulation</keyword>
<evidence type="ECO:0000256" key="5">
    <source>
        <dbReference type="ARBA" id="ARBA00023163"/>
    </source>
</evidence>
<feature type="coiled-coil region" evidence="9">
    <location>
        <begin position="146"/>
        <end position="173"/>
    </location>
</feature>
<gene>
    <name evidence="8" type="primary">MED4</name>
    <name evidence="11" type="ORF">CLIB1423_25S00892</name>
</gene>
<dbReference type="GO" id="GO:0070847">
    <property type="term" value="C:core mediator complex"/>
    <property type="evidence" value="ECO:0007669"/>
    <property type="project" value="TreeGrafter"/>
</dbReference>
<evidence type="ECO:0000256" key="10">
    <source>
        <dbReference type="SAM" id="MobiDB-lite"/>
    </source>
</evidence>
<feature type="compositionally biased region" description="Polar residues" evidence="10">
    <location>
        <begin position="19"/>
        <end position="37"/>
    </location>
</feature>
<organism evidence="11 12">
    <name type="scientific">[Candida] railenensis</name>
    <dbReference type="NCBI Taxonomy" id="45579"/>
    <lineage>
        <taxon>Eukaryota</taxon>
        <taxon>Fungi</taxon>
        <taxon>Dikarya</taxon>
        <taxon>Ascomycota</taxon>
        <taxon>Saccharomycotina</taxon>
        <taxon>Pichiomycetes</taxon>
        <taxon>Debaryomycetaceae</taxon>
        <taxon>Kurtzmaniella</taxon>
    </lineage>
</organism>
<dbReference type="GO" id="GO:0003712">
    <property type="term" value="F:transcription coregulator activity"/>
    <property type="evidence" value="ECO:0007669"/>
    <property type="project" value="InterPro"/>
</dbReference>
<dbReference type="Proteomes" id="UP000837801">
    <property type="component" value="Unassembled WGS sequence"/>
</dbReference>
<evidence type="ECO:0000313" key="12">
    <source>
        <dbReference type="Proteomes" id="UP000837801"/>
    </source>
</evidence>
<dbReference type="PANTHER" id="PTHR13208:SF2">
    <property type="entry name" value="MEDIATOR OF RNA POLYMERASE II TRANSCRIPTION SUBUNIT 4"/>
    <property type="match status" value="1"/>
</dbReference>
<dbReference type="OrthoDB" id="1929813at2759"/>
<evidence type="ECO:0000256" key="2">
    <source>
        <dbReference type="ARBA" id="ARBA00009626"/>
    </source>
</evidence>
<keyword evidence="8" id="KW-0010">Activator</keyword>
<evidence type="ECO:0000256" key="4">
    <source>
        <dbReference type="ARBA" id="ARBA00023015"/>
    </source>
</evidence>
<feature type="region of interest" description="Disordered" evidence="10">
    <location>
        <begin position="53"/>
        <end position="77"/>
    </location>
</feature>
<keyword evidence="5 8" id="KW-0804">Transcription</keyword>
<dbReference type="PANTHER" id="PTHR13208">
    <property type="entry name" value="MEDIATOR OF RNA POLYMERASE II TRANSCRIPTION SUBUNIT 4"/>
    <property type="match status" value="1"/>
</dbReference>
<comment type="function">
    <text evidence="8">Component of the Mediator complex, a coactivator involved in the regulated transcription of nearly all RNA polymerase II-dependent genes. Mediator functions as a bridge to convey information from gene-specific regulatory proteins to the basal RNA polymerase II transcription machinery. Mediator is recruited to promoters by direct interactions with regulatory proteins and serves as a scaffold for the assembly of a functional preinitiation complex with RNA polymerase II and the general transcription factors.</text>
</comment>